<dbReference type="InterPro" id="IPR010934">
    <property type="entry name" value="NADH_DH_su5_C"/>
</dbReference>
<comment type="catalytic activity">
    <reaction evidence="15 16">
        <text>a ubiquinone + NADH + 5 H(+)(in) = a ubiquinol + NAD(+) + 4 H(+)(out)</text>
        <dbReference type="Rhea" id="RHEA:29091"/>
        <dbReference type="Rhea" id="RHEA-COMP:9565"/>
        <dbReference type="Rhea" id="RHEA-COMP:9566"/>
        <dbReference type="ChEBI" id="CHEBI:15378"/>
        <dbReference type="ChEBI" id="CHEBI:16389"/>
        <dbReference type="ChEBI" id="CHEBI:17976"/>
        <dbReference type="ChEBI" id="CHEBI:57540"/>
        <dbReference type="ChEBI" id="CHEBI:57945"/>
        <dbReference type="EC" id="7.1.1.2"/>
    </reaction>
</comment>
<dbReference type="GO" id="GO:0015990">
    <property type="term" value="P:electron transport coupled proton transport"/>
    <property type="evidence" value="ECO:0007669"/>
    <property type="project" value="TreeGrafter"/>
</dbReference>
<keyword evidence="7" id="KW-0999">Mitochondrion inner membrane</keyword>
<evidence type="ECO:0000256" key="12">
    <source>
        <dbReference type="ARBA" id="ARBA00023075"/>
    </source>
</evidence>
<feature type="transmembrane region" description="Helical" evidence="16">
    <location>
        <begin position="443"/>
        <end position="463"/>
    </location>
</feature>
<feature type="transmembrane region" description="Helical" evidence="16">
    <location>
        <begin position="357"/>
        <end position="375"/>
    </location>
</feature>
<keyword evidence="4 16" id="KW-0813">Transport</keyword>
<dbReference type="GO" id="GO:0042773">
    <property type="term" value="P:ATP synthesis coupled electron transport"/>
    <property type="evidence" value="ECO:0007669"/>
    <property type="project" value="InterPro"/>
</dbReference>
<protein>
    <recommendedName>
        <fullName evidence="3 16">NADH-ubiquinone oxidoreductase chain 5</fullName>
        <ecNumber evidence="2 16">7.1.1.2</ecNumber>
    </recommendedName>
</protein>
<feature type="transmembrane region" description="Helical" evidence="16">
    <location>
        <begin position="111"/>
        <end position="128"/>
    </location>
</feature>
<feature type="transmembrane region" description="Helical" evidence="16">
    <location>
        <begin position="77"/>
        <end position="99"/>
    </location>
</feature>
<dbReference type="GO" id="GO:0003954">
    <property type="term" value="F:NADH dehydrogenase activity"/>
    <property type="evidence" value="ECO:0007669"/>
    <property type="project" value="TreeGrafter"/>
</dbReference>
<dbReference type="AlphaFoldDB" id="D1MV84"/>
<feature type="transmembrane region" description="Helical" evidence="16">
    <location>
        <begin position="567"/>
        <end position="583"/>
    </location>
</feature>
<evidence type="ECO:0000256" key="4">
    <source>
        <dbReference type="ARBA" id="ARBA00022448"/>
    </source>
</evidence>
<dbReference type="Pfam" id="PF00361">
    <property type="entry name" value="Proton_antipo_M"/>
    <property type="match status" value="1"/>
</dbReference>
<keyword evidence="8" id="KW-1278">Translocase</keyword>
<feature type="transmembrane region" description="Helical" evidence="16">
    <location>
        <begin position="201"/>
        <end position="223"/>
    </location>
</feature>
<proteinExistence type="inferred from homology"/>
<feature type="domain" description="NADH-Ubiquinone oxidoreductase (complex I) chain 5 N-terminal" evidence="18">
    <location>
        <begin position="67"/>
        <end position="105"/>
    </location>
</feature>
<feature type="transmembrane region" description="Helical" evidence="16">
    <location>
        <begin position="30"/>
        <end position="49"/>
    </location>
</feature>
<evidence type="ECO:0000256" key="3">
    <source>
        <dbReference type="ARBA" id="ARBA00021096"/>
    </source>
</evidence>
<evidence type="ECO:0000256" key="2">
    <source>
        <dbReference type="ARBA" id="ARBA00012944"/>
    </source>
</evidence>
<evidence type="ECO:0000256" key="11">
    <source>
        <dbReference type="ARBA" id="ARBA00023027"/>
    </source>
</evidence>
<comment type="function">
    <text evidence="16">Core subunit of the mitochondrial membrane respiratory chain NADH dehydrogenase (Complex I) which catalyzes electron transfer from NADH through the respiratory chain, using ubiquinone as an electron acceptor. Essential for the catalytic activity and assembly of complex I.</text>
</comment>
<evidence type="ECO:0000256" key="5">
    <source>
        <dbReference type="ARBA" id="ARBA00022660"/>
    </source>
</evidence>
<dbReference type="GO" id="GO:0005743">
    <property type="term" value="C:mitochondrial inner membrane"/>
    <property type="evidence" value="ECO:0007669"/>
    <property type="project" value="UniProtKB-SubCell"/>
</dbReference>
<dbReference type="PANTHER" id="PTHR42829">
    <property type="entry name" value="NADH-UBIQUINONE OXIDOREDUCTASE CHAIN 5"/>
    <property type="match status" value="1"/>
</dbReference>
<keyword evidence="5" id="KW-0679">Respiratory chain</keyword>
<accession>D1MV84</accession>
<geneLocation type="mitochondrion" evidence="20"/>
<dbReference type="PRINTS" id="PR01434">
    <property type="entry name" value="NADHDHGNASE5"/>
</dbReference>
<name>D1MV84_9SAUR</name>
<keyword evidence="9" id="KW-0249">Electron transport</keyword>
<dbReference type="GeneID" id="8673036"/>
<evidence type="ECO:0000256" key="7">
    <source>
        <dbReference type="ARBA" id="ARBA00022792"/>
    </source>
</evidence>
<keyword evidence="10 16" id="KW-1133">Transmembrane helix</keyword>
<comment type="subcellular location">
    <subcellularLocation>
        <location evidence="1">Mitochondrion inner membrane</location>
        <topology evidence="1">Multi-pass membrane protein</topology>
    </subcellularLocation>
</comment>
<evidence type="ECO:0000256" key="14">
    <source>
        <dbReference type="ARBA" id="ARBA00023136"/>
    </source>
</evidence>
<evidence type="ECO:0000259" key="18">
    <source>
        <dbReference type="Pfam" id="PF00662"/>
    </source>
</evidence>
<dbReference type="CTD" id="4540"/>
<feature type="transmembrane region" description="Helical" evidence="16">
    <location>
        <begin position="6"/>
        <end position="23"/>
    </location>
</feature>
<keyword evidence="13 16" id="KW-0496">Mitochondrion</keyword>
<evidence type="ECO:0000256" key="9">
    <source>
        <dbReference type="ARBA" id="ARBA00022982"/>
    </source>
</evidence>
<feature type="domain" description="NADH:quinone oxidoreductase/Mrp antiporter transmembrane" evidence="17">
    <location>
        <begin position="125"/>
        <end position="406"/>
    </location>
</feature>
<feature type="transmembrane region" description="Helical" evidence="16">
    <location>
        <begin position="475"/>
        <end position="492"/>
    </location>
</feature>
<evidence type="ECO:0000256" key="1">
    <source>
        <dbReference type="ARBA" id="ARBA00004448"/>
    </source>
</evidence>
<keyword evidence="12 16" id="KW-0830">Ubiquinone</keyword>
<dbReference type="EMBL" id="AB262447">
    <property type="protein sequence ID" value="BAI52998.2"/>
    <property type="molecule type" value="Genomic_DNA"/>
</dbReference>
<keyword evidence="6 16" id="KW-0812">Transmembrane</keyword>
<sequence>MLEQMTLVTVLMTMLLLASPLLHKKMEKKITMAVKTAFFMSLIPTTLTLKTHMQTMNAHLPILDLGTLNMTLMINNYSALFLPIALMVTWSILQFSTWYMTNEPKEKFQKLLLVFLMSMLTLVSSGNLLQLMAGWEGVGIMSFLLINWWSERANANSAALQAIIYNRIGDLGLILVLVTTMSDMGTWNVLPILSMPTKNTLIALGLVLAATGKSAQFFMHMWLPSAMEGPTPVSSLLHSSTMVVAGIYVLAQMHPAMNISYATSSCLYLGTMTSIYAAACATTQNDIKKIIAFSTSSQLGLMMTAIGINQPNLAIFHMITHATFKSTLFLCSGSLIHNSSNEQDIRKANCTMSTLPVTTTLMAVNGLALAGFPFLSGFYSKDAIMEALFSTNNNAWALATTMIATTMTSSYTMRMTIHTTKKFFNGIPTLKQHENNTSQITPLLRLTTASALLGCSLILTTTITPKTVSTPQKLFPLLAIIAGTYLAVQLTTEPKNSQNHTLKFINHLAFYTLLHRTTPTTALSLGYTAATQLTDLTWLEKVIPTEIDKTTQLLSTSISIQQGQMKTYLTLLTLTLMLSLIWFL</sequence>
<dbReference type="InterPro" id="IPR001750">
    <property type="entry name" value="ND/Mrp_TM"/>
</dbReference>
<comment type="similarity">
    <text evidence="16">Belongs to the complex I subunit 5 family.</text>
</comment>
<keyword evidence="14 16" id="KW-0472">Membrane</keyword>
<feature type="transmembrane region" description="Helical" evidence="16">
    <location>
        <begin position="395"/>
        <end position="413"/>
    </location>
</feature>
<evidence type="ECO:0000259" key="17">
    <source>
        <dbReference type="Pfam" id="PF00361"/>
    </source>
</evidence>
<keyword evidence="11 16" id="KW-0520">NAD</keyword>
<gene>
    <name evidence="20" type="primary">ND5</name>
</gene>
<reference evidence="20" key="1">
    <citation type="submission" date="2006-06" db="EMBL/GenBank/DDBJ databases">
        <title>Molecular phylogeny of Agamidae.</title>
        <authorList>
            <person name="Amer S.A."/>
            <person name="Kumazawa Y."/>
        </authorList>
    </citation>
    <scope>NUCLEOTIDE SEQUENCE</scope>
    <source>
        <tissue evidence="20">Muscle</tissue>
    </source>
</reference>
<evidence type="ECO:0000256" key="15">
    <source>
        <dbReference type="ARBA" id="ARBA00049551"/>
    </source>
</evidence>
<dbReference type="EC" id="7.1.1.2" evidence="2 16"/>
<evidence type="ECO:0000259" key="19">
    <source>
        <dbReference type="Pfam" id="PF06455"/>
    </source>
</evidence>
<dbReference type="PANTHER" id="PTHR42829:SF2">
    <property type="entry name" value="NADH-UBIQUINONE OXIDOREDUCTASE CHAIN 5"/>
    <property type="match status" value="1"/>
</dbReference>
<dbReference type="RefSeq" id="YP_003345031.2">
    <property type="nucleotide sequence ID" value="NC_013603.2"/>
</dbReference>
<evidence type="ECO:0000313" key="20">
    <source>
        <dbReference type="EMBL" id="BAI52998.2"/>
    </source>
</evidence>
<dbReference type="InterPro" id="IPR003945">
    <property type="entry name" value="NU5C-like"/>
</dbReference>
<evidence type="ECO:0000256" key="16">
    <source>
        <dbReference type="RuleBase" id="RU003404"/>
    </source>
</evidence>
<feature type="transmembrane region" description="Helical" evidence="16">
    <location>
        <begin position="259"/>
        <end position="278"/>
    </location>
</feature>
<evidence type="ECO:0000256" key="8">
    <source>
        <dbReference type="ARBA" id="ARBA00022967"/>
    </source>
</evidence>
<organism evidence="20">
    <name type="scientific">Pseudotrapelus sinaitus</name>
    <name type="common">Sinai agama</name>
    <dbReference type="NCBI Taxonomy" id="118229"/>
    <lineage>
        <taxon>Eukaryota</taxon>
        <taxon>Metazoa</taxon>
        <taxon>Chordata</taxon>
        <taxon>Craniata</taxon>
        <taxon>Vertebrata</taxon>
        <taxon>Euteleostomi</taxon>
        <taxon>Lepidosauria</taxon>
        <taxon>Squamata</taxon>
        <taxon>Bifurcata</taxon>
        <taxon>Unidentata</taxon>
        <taxon>Episquamata</taxon>
        <taxon>Toxicofera</taxon>
        <taxon>Iguania</taxon>
        <taxon>Acrodonta</taxon>
        <taxon>Agamidae</taxon>
        <taxon>Agaminae</taxon>
        <taxon>Pseudotrapelus</taxon>
    </lineage>
</organism>
<evidence type="ECO:0000256" key="13">
    <source>
        <dbReference type="ARBA" id="ARBA00023128"/>
    </source>
</evidence>
<dbReference type="Pfam" id="PF06455">
    <property type="entry name" value="NADH5_C"/>
    <property type="match status" value="1"/>
</dbReference>
<dbReference type="InterPro" id="IPR001516">
    <property type="entry name" value="Proton_antipo_N"/>
</dbReference>
<dbReference type="GO" id="GO:0008137">
    <property type="term" value="F:NADH dehydrogenase (ubiquinone) activity"/>
    <property type="evidence" value="ECO:0007669"/>
    <property type="project" value="UniProtKB-EC"/>
</dbReference>
<evidence type="ECO:0000256" key="6">
    <source>
        <dbReference type="ARBA" id="ARBA00022692"/>
    </source>
</evidence>
<evidence type="ECO:0000256" key="10">
    <source>
        <dbReference type="ARBA" id="ARBA00022989"/>
    </source>
</evidence>
<feature type="domain" description="NADH dehydrogenase subunit 5 C-terminal" evidence="19">
    <location>
        <begin position="411"/>
        <end position="581"/>
    </location>
</feature>
<dbReference type="Pfam" id="PF00662">
    <property type="entry name" value="Proton_antipo_N"/>
    <property type="match status" value="1"/>
</dbReference>